<feature type="transmembrane region" description="Helical" evidence="1">
    <location>
        <begin position="68"/>
        <end position="89"/>
    </location>
</feature>
<sequence length="243" mass="25016">MLAAVNPCGFALLPAYLSVLVIGDDSPGTARAVGRALALTAWMTVGFIAVFGVFGLVISPVASQVQQYLPWFTVGFGVLVAAAGLWLVAGRGLPTLRLGRSGGKAVTRSAPAMVGFGASYATASLTCSIAPFLALVVTSFRAGSTAEGAVLYVAYGVGMGLLVGVAAVAVALARRGLVTRMRRTGRWVPRVGGLLLLVVGAYVAWYGAWELRVLGGSDPADPVIEAAARIQRTLADWVRALAP</sequence>
<organism evidence="2 3">
    <name type="scientific">Nocardioides baculatus</name>
    <dbReference type="NCBI Taxonomy" id="2801337"/>
    <lineage>
        <taxon>Bacteria</taxon>
        <taxon>Bacillati</taxon>
        <taxon>Actinomycetota</taxon>
        <taxon>Actinomycetes</taxon>
        <taxon>Propionibacteriales</taxon>
        <taxon>Nocardioidaceae</taxon>
        <taxon>Nocardioides</taxon>
    </lineage>
</organism>
<dbReference type="PANTHER" id="PTHR31272">
    <property type="entry name" value="CYTOCHROME C-TYPE BIOGENESIS PROTEIN HI_1454-RELATED"/>
    <property type="match status" value="1"/>
</dbReference>
<dbReference type="InterPro" id="IPR051790">
    <property type="entry name" value="Cytochrome_c-biogenesis_DsbD"/>
</dbReference>
<keyword evidence="1" id="KW-1133">Transmembrane helix</keyword>
<comment type="caution">
    <text evidence="2">The sequence shown here is derived from an EMBL/GenBank/DDBJ whole genome shotgun (WGS) entry which is preliminary data.</text>
</comment>
<feature type="transmembrane region" description="Helical" evidence="1">
    <location>
        <begin position="191"/>
        <end position="209"/>
    </location>
</feature>
<gene>
    <name evidence="2" type="ORF">JI751_14080</name>
</gene>
<evidence type="ECO:0000256" key="1">
    <source>
        <dbReference type="SAM" id="Phobius"/>
    </source>
</evidence>
<dbReference type="EMBL" id="JAERSG010000004">
    <property type="protein sequence ID" value="MBL0748744.1"/>
    <property type="molecule type" value="Genomic_DNA"/>
</dbReference>
<keyword evidence="1" id="KW-0472">Membrane</keyword>
<proteinExistence type="predicted"/>
<name>A0ABS1LAN5_9ACTN</name>
<evidence type="ECO:0000313" key="2">
    <source>
        <dbReference type="EMBL" id="MBL0748744.1"/>
    </source>
</evidence>
<feature type="transmembrane region" description="Helical" evidence="1">
    <location>
        <begin position="110"/>
        <end position="137"/>
    </location>
</feature>
<accession>A0ABS1LAN5</accession>
<feature type="transmembrane region" description="Helical" evidence="1">
    <location>
        <begin position="36"/>
        <end position="62"/>
    </location>
</feature>
<protein>
    <submittedName>
        <fullName evidence="2">Cytochrome c biogenesis protein CcdA</fullName>
    </submittedName>
</protein>
<evidence type="ECO:0000313" key="3">
    <source>
        <dbReference type="Proteomes" id="UP000636918"/>
    </source>
</evidence>
<dbReference type="PANTHER" id="PTHR31272:SF4">
    <property type="entry name" value="CYTOCHROME C-TYPE BIOGENESIS PROTEIN HI_1454-RELATED"/>
    <property type="match status" value="1"/>
</dbReference>
<keyword evidence="3" id="KW-1185">Reference proteome</keyword>
<keyword evidence="1" id="KW-0812">Transmembrane</keyword>
<reference evidence="2 3" key="1">
    <citation type="submission" date="2021-01" db="EMBL/GenBank/DDBJ databases">
        <title>Genome seq and assembly of Nocardiodes sp. G10.</title>
        <authorList>
            <person name="Chhetri G."/>
        </authorList>
    </citation>
    <scope>NUCLEOTIDE SEQUENCE [LARGE SCALE GENOMIC DNA]</scope>
    <source>
        <strain evidence="2 3">G10</strain>
    </source>
</reference>
<dbReference type="Proteomes" id="UP000636918">
    <property type="component" value="Unassembled WGS sequence"/>
</dbReference>
<feature type="transmembrane region" description="Helical" evidence="1">
    <location>
        <begin position="149"/>
        <end position="170"/>
    </location>
</feature>